<reference evidence="2" key="1">
    <citation type="submission" date="2019-11" db="EMBL/GenBank/DDBJ databases">
        <authorList>
            <person name="Feng L."/>
        </authorList>
    </citation>
    <scope>NUCLEOTIDE SEQUENCE</scope>
    <source>
        <strain evidence="2">CButyricumLFYP62</strain>
    </source>
</reference>
<evidence type="ECO:0000259" key="1">
    <source>
        <dbReference type="SMART" id="SM00382"/>
    </source>
</evidence>
<dbReference type="EMBL" id="CACRTU010000011">
    <property type="protein sequence ID" value="VYU00212.1"/>
    <property type="molecule type" value="Genomic_DNA"/>
</dbReference>
<dbReference type="PANTHER" id="PTHR30050">
    <property type="entry name" value="CHROMOSOMAL REPLICATION INITIATOR PROTEIN DNAA"/>
    <property type="match status" value="1"/>
</dbReference>
<dbReference type="NCBIfam" id="NF005304">
    <property type="entry name" value="PRK06835.1"/>
    <property type="match status" value="1"/>
</dbReference>
<name>A0A6N3B8H7_CLOBU</name>
<dbReference type="InterPro" id="IPR003593">
    <property type="entry name" value="AAA+_ATPase"/>
</dbReference>
<dbReference type="InterPro" id="IPR020591">
    <property type="entry name" value="Chromosome_initiator_DnaA-like"/>
</dbReference>
<accession>A0A6N3B8H7</accession>
<dbReference type="PANTHER" id="PTHR30050:SF4">
    <property type="entry name" value="ATP-BINDING PROTEIN RV3427C IN INSERTION SEQUENCE-RELATED"/>
    <property type="match status" value="1"/>
</dbReference>
<gene>
    <name evidence="2" type="primary">dnaC_2</name>
    <name evidence="2" type="ORF">CBLFYP62_01266</name>
</gene>
<dbReference type="Gene3D" id="3.40.50.300">
    <property type="entry name" value="P-loop containing nucleotide triphosphate hydrolases"/>
    <property type="match status" value="1"/>
</dbReference>
<organism evidence="2">
    <name type="scientific">Clostridium butyricum</name>
    <dbReference type="NCBI Taxonomy" id="1492"/>
    <lineage>
        <taxon>Bacteria</taxon>
        <taxon>Bacillati</taxon>
        <taxon>Bacillota</taxon>
        <taxon>Clostridia</taxon>
        <taxon>Eubacteriales</taxon>
        <taxon>Clostridiaceae</taxon>
        <taxon>Clostridium</taxon>
    </lineage>
</organism>
<dbReference type="AlphaFoldDB" id="A0A6N3B8H7"/>
<protein>
    <submittedName>
        <fullName evidence="2">DNA replication protein DnaC</fullName>
    </submittedName>
</protein>
<feature type="domain" description="AAA+ ATPase" evidence="1">
    <location>
        <begin position="183"/>
        <end position="309"/>
    </location>
</feature>
<dbReference type="CDD" id="cd00009">
    <property type="entry name" value="AAA"/>
    <property type="match status" value="1"/>
</dbReference>
<dbReference type="SUPFAM" id="SSF52540">
    <property type="entry name" value="P-loop containing nucleoside triphosphate hydrolases"/>
    <property type="match status" value="1"/>
</dbReference>
<dbReference type="PRINTS" id="PR00051">
    <property type="entry name" value="DNAA"/>
</dbReference>
<proteinExistence type="predicted"/>
<dbReference type="Pfam" id="PF01695">
    <property type="entry name" value="IstB_IS21"/>
    <property type="match status" value="1"/>
</dbReference>
<sequence length="327" mass="38537">MMIKGYQSEILKIYDNIRDKESKALKNRKAEIADKYPEIMELDNQIQKLSLKMALSVIKANDEGKTLNDFKENITDLRMKKCEMLVERGYSPEYLNMYYHCTKCQDTGFIGNIKCKCYKEKLIRLYYKDSELEQVIKTNNFSNFDLSLYPVHRIGDEKYSSRKNMENILEYIQNDYIPNFASLHTNLLFYGNPGSGKTYLSYCISKNILDDGYLVVYKTSDELIQNLRDIRFNNNTNLESLLFDCDLLIIDDLGAEHLNEFSIAELFNILNRKILNKKKMIISTNLTLPDIVKRYSERISSRLIGDFKLFKFYSEDIRIKKNLEKNR</sequence>
<evidence type="ECO:0000313" key="2">
    <source>
        <dbReference type="EMBL" id="VYU00212.1"/>
    </source>
</evidence>
<dbReference type="GO" id="GO:0006260">
    <property type="term" value="P:DNA replication"/>
    <property type="evidence" value="ECO:0007669"/>
    <property type="project" value="TreeGrafter"/>
</dbReference>
<dbReference type="InterPro" id="IPR027417">
    <property type="entry name" value="P-loop_NTPase"/>
</dbReference>
<dbReference type="GO" id="GO:0005524">
    <property type="term" value="F:ATP binding"/>
    <property type="evidence" value="ECO:0007669"/>
    <property type="project" value="InterPro"/>
</dbReference>
<dbReference type="InterPro" id="IPR002611">
    <property type="entry name" value="IstB_ATP-bd"/>
</dbReference>
<dbReference type="SMART" id="SM00382">
    <property type="entry name" value="AAA"/>
    <property type="match status" value="1"/>
</dbReference>